<sequence>MLQVGSLVINLNAIAYVNLQAKQSYVTDRVCTVGVRVYLKASDTEGNLANLFFKGEEAEYLRKYFTSVAPQCGGVE</sequence>
<dbReference type="GeneID" id="57092018"/>
<gene>
    <name evidence="1" type="ORF">VF08_01505</name>
</gene>
<evidence type="ECO:0000313" key="1">
    <source>
        <dbReference type="EMBL" id="PHK07300.1"/>
    </source>
</evidence>
<protein>
    <submittedName>
        <fullName evidence="1">Uncharacterized protein</fullName>
    </submittedName>
</protein>
<dbReference type="AlphaFoldDB" id="A0A9Q6ENH9"/>
<accession>A0A9Q6ENH9</accession>
<comment type="caution">
    <text evidence="1">The sequence shown here is derived from an EMBL/GenBank/DDBJ whole genome shotgun (WGS) entry which is preliminary data.</text>
</comment>
<name>A0A9Q6ENH9_NOSLI</name>
<dbReference type="RefSeq" id="WP_099065832.1">
    <property type="nucleotide sequence ID" value="NZ_LAHD01000002.1"/>
</dbReference>
<organism evidence="1 2">
    <name type="scientific">Nostoc linckia z8</name>
    <dbReference type="NCBI Taxonomy" id="1628746"/>
    <lineage>
        <taxon>Bacteria</taxon>
        <taxon>Bacillati</taxon>
        <taxon>Cyanobacteriota</taxon>
        <taxon>Cyanophyceae</taxon>
        <taxon>Nostocales</taxon>
        <taxon>Nostocaceae</taxon>
        <taxon>Nostoc</taxon>
    </lineage>
</organism>
<dbReference type="Proteomes" id="UP000222310">
    <property type="component" value="Unassembled WGS sequence"/>
</dbReference>
<proteinExistence type="predicted"/>
<dbReference type="EMBL" id="LAHD01000002">
    <property type="protein sequence ID" value="PHK07300.1"/>
    <property type="molecule type" value="Genomic_DNA"/>
</dbReference>
<evidence type="ECO:0000313" key="2">
    <source>
        <dbReference type="Proteomes" id="UP000222310"/>
    </source>
</evidence>
<reference evidence="1 2" key="1">
    <citation type="submission" date="2015-02" db="EMBL/GenBank/DDBJ databases">
        <title>Nostoc linckia genome annotation.</title>
        <authorList>
            <person name="Zhou Z."/>
        </authorList>
    </citation>
    <scope>NUCLEOTIDE SEQUENCE [LARGE SCALE GENOMIC DNA]</scope>
    <source>
        <strain evidence="2">z8</strain>
    </source>
</reference>